<dbReference type="AlphaFoldDB" id="A0A8H4QWJ9"/>
<dbReference type="GO" id="GO:0006879">
    <property type="term" value="P:intracellular iron ion homeostasis"/>
    <property type="evidence" value="ECO:0007669"/>
    <property type="project" value="TreeGrafter"/>
</dbReference>
<keyword evidence="4 12" id="KW-0812">Transmembrane</keyword>
<gene>
    <name evidence="14" type="ORF">D9613_011675</name>
</gene>
<sequence>MTELMASSSNFDIDTAKVLAAAVDPNKAIRIARFFSYPKQVLYLTASFIALVSICHYVSLAYRYVKRNRVYPATRDSSLRMYRLPAALTNSAKALAFRWTVPLGSSFQLNLVEVFMMAAYIAVLFTWALINTTTTTGVKLEPHYYANRAGTIAASQLPIMTALGMRNNLISWLTGISFDKLNYLHRTSARVICIMVWLHGGGRLTVGLVDDEAVVNRWVQCGFLAASTLTLMCILTVQPVRKRSYELFLLIHFIFAFIFLMAVYFHLTGRSLTYYGAWPSMIVWGIDRFIRLVQLVLYNYGYFSPSSSPEELDASVELLSPHFLRVTMYRPKYFYWRPGQSAFLAFPTVSKFPFKFESHPFTIATTAEEVVDADSASGSKKRKLVFFLRVRNGFTARLKEAVSEKEETVKVFVNGPCSSPPVLLGYQSVILVAGGSGVAFTLPLLMDLVSRAKRGEYPCQKVLFIWAIRDADHIKWIEDIVLPALENIPDSISVQMKFFVTAVLENPQTWDDESDENMEEKGRSSSGPSSQTGSKLLELSFASLEQGRPDVHNLIKDEIGRATGPISINVCGTDKLASSVREATRAPRLGDVLRGGPSIDLHVEAFGGS</sequence>
<evidence type="ECO:0000313" key="15">
    <source>
        <dbReference type="Proteomes" id="UP000521872"/>
    </source>
</evidence>
<comment type="caution">
    <text evidence="14">The sequence shown here is derived from an EMBL/GenBank/DDBJ whole genome shotgun (WGS) entry which is preliminary data.</text>
</comment>
<feature type="domain" description="FAD-binding FR-type" evidence="13">
    <location>
        <begin position="305"/>
        <end position="423"/>
    </location>
</feature>
<evidence type="ECO:0000259" key="13">
    <source>
        <dbReference type="PROSITE" id="PS51384"/>
    </source>
</evidence>
<evidence type="ECO:0000256" key="1">
    <source>
        <dbReference type="ARBA" id="ARBA00004141"/>
    </source>
</evidence>
<evidence type="ECO:0000256" key="11">
    <source>
        <dbReference type="SAM" id="MobiDB-lite"/>
    </source>
</evidence>
<feature type="transmembrane region" description="Helical" evidence="12">
    <location>
        <begin position="107"/>
        <end position="130"/>
    </location>
</feature>
<dbReference type="GO" id="GO:0006826">
    <property type="term" value="P:iron ion transport"/>
    <property type="evidence" value="ECO:0007669"/>
    <property type="project" value="TreeGrafter"/>
</dbReference>
<evidence type="ECO:0000256" key="9">
    <source>
        <dbReference type="ARBA" id="ARBA00023136"/>
    </source>
</evidence>
<keyword evidence="10" id="KW-0325">Glycoprotein</keyword>
<evidence type="ECO:0000313" key="14">
    <source>
        <dbReference type="EMBL" id="KAF4618189.1"/>
    </source>
</evidence>
<dbReference type="PANTHER" id="PTHR32361">
    <property type="entry name" value="FERRIC/CUPRIC REDUCTASE TRANSMEMBRANE COMPONENT"/>
    <property type="match status" value="1"/>
</dbReference>
<evidence type="ECO:0000256" key="4">
    <source>
        <dbReference type="ARBA" id="ARBA00022692"/>
    </source>
</evidence>
<dbReference type="CDD" id="cd06186">
    <property type="entry name" value="NOX_Duox_like_FAD_NADP"/>
    <property type="match status" value="1"/>
</dbReference>
<dbReference type="PROSITE" id="PS51384">
    <property type="entry name" value="FAD_FR"/>
    <property type="match status" value="1"/>
</dbReference>
<evidence type="ECO:0000256" key="7">
    <source>
        <dbReference type="ARBA" id="ARBA00023002"/>
    </source>
</evidence>
<feature type="transmembrane region" description="Helical" evidence="12">
    <location>
        <begin position="215"/>
        <end position="235"/>
    </location>
</feature>
<dbReference type="Pfam" id="PF08022">
    <property type="entry name" value="FAD_binding_8"/>
    <property type="match status" value="1"/>
</dbReference>
<evidence type="ECO:0000256" key="5">
    <source>
        <dbReference type="ARBA" id="ARBA00022982"/>
    </source>
</evidence>
<keyword evidence="9 12" id="KW-0472">Membrane</keyword>
<feature type="transmembrane region" description="Helical" evidence="12">
    <location>
        <begin position="247"/>
        <end position="267"/>
    </location>
</feature>
<dbReference type="Gene3D" id="3.40.50.80">
    <property type="entry name" value="Nucleotide-binding domain of ferredoxin-NADP reductase (FNR) module"/>
    <property type="match status" value="1"/>
</dbReference>
<keyword evidence="6 12" id="KW-1133">Transmembrane helix</keyword>
<comment type="similarity">
    <text evidence="2">Belongs to the ferric reductase (FRE) family.</text>
</comment>
<reference evidence="14 15" key="1">
    <citation type="submission" date="2019-12" db="EMBL/GenBank/DDBJ databases">
        <authorList>
            <person name="Floudas D."/>
            <person name="Bentzer J."/>
            <person name="Ahren D."/>
            <person name="Johansson T."/>
            <person name="Persson P."/>
            <person name="Tunlid A."/>
        </authorList>
    </citation>
    <scope>NUCLEOTIDE SEQUENCE [LARGE SCALE GENOMIC DNA]</scope>
    <source>
        <strain evidence="14 15">CBS 102.39</strain>
    </source>
</reference>
<dbReference type="GO" id="GO:0005886">
    <property type="term" value="C:plasma membrane"/>
    <property type="evidence" value="ECO:0007669"/>
    <property type="project" value="TreeGrafter"/>
</dbReference>
<keyword evidence="3" id="KW-0813">Transport</keyword>
<dbReference type="GO" id="GO:0015677">
    <property type="term" value="P:copper ion import"/>
    <property type="evidence" value="ECO:0007669"/>
    <property type="project" value="TreeGrafter"/>
</dbReference>
<dbReference type="Proteomes" id="UP000521872">
    <property type="component" value="Unassembled WGS sequence"/>
</dbReference>
<accession>A0A8H4QWJ9</accession>
<feature type="region of interest" description="Disordered" evidence="11">
    <location>
        <begin position="509"/>
        <end position="533"/>
    </location>
</feature>
<dbReference type="InterPro" id="IPR013130">
    <property type="entry name" value="Fe3_Rdtase_TM_dom"/>
</dbReference>
<feature type="transmembrane region" description="Helical" evidence="12">
    <location>
        <begin position="41"/>
        <end position="62"/>
    </location>
</feature>
<dbReference type="InterPro" id="IPR013121">
    <property type="entry name" value="Fe_red_NAD-bd_6"/>
</dbReference>
<evidence type="ECO:0000256" key="6">
    <source>
        <dbReference type="ARBA" id="ARBA00022989"/>
    </source>
</evidence>
<name>A0A8H4QWJ9_9AGAR</name>
<dbReference type="SUPFAM" id="SSF52343">
    <property type="entry name" value="Ferredoxin reductase-like, C-terminal NADP-linked domain"/>
    <property type="match status" value="1"/>
</dbReference>
<dbReference type="EMBL" id="JAACJL010000018">
    <property type="protein sequence ID" value="KAF4618189.1"/>
    <property type="molecule type" value="Genomic_DNA"/>
</dbReference>
<dbReference type="SFLD" id="SFLDS00052">
    <property type="entry name" value="Ferric_Reductase_Domain"/>
    <property type="match status" value="1"/>
</dbReference>
<dbReference type="InterPro" id="IPR017927">
    <property type="entry name" value="FAD-bd_FR_type"/>
</dbReference>
<keyword evidence="7" id="KW-0560">Oxidoreductase</keyword>
<dbReference type="PANTHER" id="PTHR32361:SF9">
    <property type="entry name" value="FERRIC REDUCTASE TRANSMEMBRANE COMPONENT 3-RELATED"/>
    <property type="match status" value="1"/>
</dbReference>
<keyword evidence="15" id="KW-1185">Reference proteome</keyword>
<dbReference type="SFLD" id="SFLDG01168">
    <property type="entry name" value="Ferric_reductase_subgroup_(FRE"/>
    <property type="match status" value="1"/>
</dbReference>
<dbReference type="GO" id="GO:0000293">
    <property type="term" value="F:ferric-chelate reductase activity"/>
    <property type="evidence" value="ECO:0007669"/>
    <property type="project" value="UniProtKB-ARBA"/>
</dbReference>
<evidence type="ECO:0000256" key="3">
    <source>
        <dbReference type="ARBA" id="ARBA00022448"/>
    </source>
</evidence>
<comment type="subcellular location">
    <subcellularLocation>
        <location evidence="1">Membrane</location>
        <topology evidence="1">Multi-pass membrane protein</topology>
    </subcellularLocation>
</comment>
<dbReference type="InterPro" id="IPR051410">
    <property type="entry name" value="Ferric/Cupric_Reductase"/>
</dbReference>
<keyword evidence="8" id="KW-0406">Ion transport</keyword>
<dbReference type="InterPro" id="IPR013112">
    <property type="entry name" value="FAD-bd_8"/>
</dbReference>
<feature type="compositionally biased region" description="Low complexity" evidence="11">
    <location>
        <begin position="524"/>
        <end position="533"/>
    </location>
</feature>
<organism evidence="14 15">
    <name type="scientific">Agrocybe pediades</name>
    <dbReference type="NCBI Taxonomy" id="84607"/>
    <lineage>
        <taxon>Eukaryota</taxon>
        <taxon>Fungi</taxon>
        <taxon>Dikarya</taxon>
        <taxon>Basidiomycota</taxon>
        <taxon>Agaricomycotina</taxon>
        <taxon>Agaricomycetes</taxon>
        <taxon>Agaricomycetidae</taxon>
        <taxon>Agaricales</taxon>
        <taxon>Agaricineae</taxon>
        <taxon>Strophariaceae</taxon>
        <taxon>Agrocybe</taxon>
    </lineage>
</organism>
<protein>
    <recommendedName>
        <fullName evidence="13">FAD-binding FR-type domain-containing protein</fullName>
    </recommendedName>
</protein>
<proteinExistence type="inferred from homology"/>
<evidence type="ECO:0000256" key="8">
    <source>
        <dbReference type="ARBA" id="ARBA00023065"/>
    </source>
</evidence>
<dbReference type="Pfam" id="PF01794">
    <property type="entry name" value="Ferric_reduct"/>
    <property type="match status" value="1"/>
</dbReference>
<evidence type="ECO:0000256" key="10">
    <source>
        <dbReference type="ARBA" id="ARBA00023180"/>
    </source>
</evidence>
<evidence type="ECO:0000256" key="2">
    <source>
        <dbReference type="ARBA" id="ARBA00006278"/>
    </source>
</evidence>
<keyword evidence="5" id="KW-0249">Electron transport</keyword>
<dbReference type="InterPro" id="IPR039261">
    <property type="entry name" value="FNR_nucleotide-bd"/>
</dbReference>
<dbReference type="Pfam" id="PF08030">
    <property type="entry name" value="NAD_binding_6"/>
    <property type="match status" value="1"/>
</dbReference>
<evidence type="ECO:0000256" key="12">
    <source>
        <dbReference type="SAM" id="Phobius"/>
    </source>
</evidence>